<comment type="caution">
    <text evidence="2">The sequence shown here is derived from an EMBL/GenBank/DDBJ whole genome shotgun (WGS) entry which is preliminary data.</text>
</comment>
<dbReference type="AlphaFoldDB" id="A0A1F5SCH3"/>
<dbReference type="EMBL" id="MFFW01000020">
    <property type="protein sequence ID" value="OGF24410.1"/>
    <property type="molecule type" value="Genomic_DNA"/>
</dbReference>
<protein>
    <submittedName>
        <fullName evidence="2">Uncharacterized protein</fullName>
    </submittedName>
</protein>
<organism evidence="2 3">
    <name type="scientific">Candidatus Falkowbacteria bacterium RIFCSPLOWO2_02_FULL_45_21</name>
    <dbReference type="NCBI Taxonomy" id="1797989"/>
    <lineage>
        <taxon>Bacteria</taxon>
        <taxon>Candidatus Falkowiibacteriota</taxon>
    </lineage>
</organism>
<name>A0A1F5SCH3_9BACT</name>
<evidence type="ECO:0000256" key="1">
    <source>
        <dbReference type="SAM" id="MobiDB-lite"/>
    </source>
</evidence>
<gene>
    <name evidence="2" type="ORF">A3H66_03095</name>
</gene>
<feature type="region of interest" description="Disordered" evidence="1">
    <location>
        <begin position="1"/>
        <end position="24"/>
    </location>
</feature>
<proteinExistence type="predicted"/>
<dbReference type="Proteomes" id="UP000178783">
    <property type="component" value="Unassembled WGS sequence"/>
</dbReference>
<evidence type="ECO:0000313" key="3">
    <source>
        <dbReference type="Proteomes" id="UP000178783"/>
    </source>
</evidence>
<sequence>MKKFTPEVAVRQPGTHPESQELRREPLPELELTELLKSEKPINGVENRKLKIEAVRPWNNYTIVTLEGSDEIQIFDEDASKLENSSTYGLEVHRLN</sequence>
<evidence type="ECO:0000313" key="2">
    <source>
        <dbReference type="EMBL" id="OGF24410.1"/>
    </source>
</evidence>
<reference evidence="2 3" key="1">
    <citation type="journal article" date="2016" name="Nat. Commun.">
        <title>Thousands of microbial genomes shed light on interconnected biogeochemical processes in an aquifer system.</title>
        <authorList>
            <person name="Anantharaman K."/>
            <person name="Brown C.T."/>
            <person name="Hug L.A."/>
            <person name="Sharon I."/>
            <person name="Castelle C.J."/>
            <person name="Probst A.J."/>
            <person name="Thomas B.C."/>
            <person name="Singh A."/>
            <person name="Wilkins M.J."/>
            <person name="Karaoz U."/>
            <person name="Brodie E.L."/>
            <person name="Williams K.H."/>
            <person name="Hubbard S.S."/>
            <person name="Banfield J.F."/>
        </authorList>
    </citation>
    <scope>NUCLEOTIDE SEQUENCE [LARGE SCALE GENOMIC DNA]</scope>
</reference>
<accession>A0A1F5SCH3</accession>